<dbReference type="Gene3D" id="3.40.50.1240">
    <property type="entry name" value="Phosphoglycerate mutase-like"/>
    <property type="match status" value="1"/>
</dbReference>
<evidence type="ECO:0000313" key="1">
    <source>
        <dbReference type="EMBL" id="TYB80703.1"/>
    </source>
</evidence>
<proteinExistence type="predicted"/>
<evidence type="ECO:0000313" key="2">
    <source>
        <dbReference type="Proteomes" id="UP000322080"/>
    </source>
</evidence>
<protein>
    <submittedName>
        <fullName evidence="1">Histidine phosphatase family protein</fullName>
    </submittedName>
</protein>
<dbReference type="PANTHER" id="PTHR47623">
    <property type="entry name" value="OS09G0287300 PROTEIN"/>
    <property type="match status" value="1"/>
</dbReference>
<dbReference type="CDD" id="cd07067">
    <property type="entry name" value="HP_PGM_like"/>
    <property type="match status" value="1"/>
</dbReference>
<dbReference type="PANTHER" id="PTHR47623:SF1">
    <property type="entry name" value="OS09G0287300 PROTEIN"/>
    <property type="match status" value="1"/>
</dbReference>
<accession>A0A5D0RH23</accession>
<dbReference type="SMART" id="SM00855">
    <property type="entry name" value="PGAM"/>
    <property type="match status" value="1"/>
</dbReference>
<dbReference type="Proteomes" id="UP000322080">
    <property type="component" value="Unassembled WGS sequence"/>
</dbReference>
<comment type="caution">
    <text evidence="1">The sequence shown here is derived from an EMBL/GenBank/DDBJ whole genome shotgun (WGS) entry which is preliminary data.</text>
</comment>
<dbReference type="AlphaFoldDB" id="A0A5D0RH23"/>
<dbReference type="Pfam" id="PF00300">
    <property type="entry name" value="His_Phos_1"/>
    <property type="match status" value="1"/>
</dbReference>
<sequence length="170" mass="18616">MTLRLILTRHAKSAWDDPRMDDHHRPLNDRGRASADAIGKWLASRNEAPDSALVSSAARTRETWARIAAQLPAPPEATFRDDLYLADASQMLAVLRKATGATVMMVTHNPGTASLARALAIAPPEDARFWQYPTAATTVFEFDLGTWADIAHTTGRITAFVVPRDLLAGR</sequence>
<organism evidence="1 2">
    <name type="scientific">Maritimibacter fusiformis</name>
    <dbReference type="NCBI Taxonomy" id="2603819"/>
    <lineage>
        <taxon>Bacteria</taxon>
        <taxon>Pseudomonadati</taxon>
        <taxon>Pseudomonadota</taxon>
        <taxon>Alphaproteobacteria</taxon>
        <taxon>Rhodobacterales</taxon>
        <taxon>Roseobacteraceae</taxon>
        <taxon>Maritimibacter</taxon>
    </lineage>
</organism>
<name>A0A5D0RH23_9RHOB</name>
<dbReference type="RefSeq" id="WP_148378986.1">
    <property type="nucleotide sequence ID" value="NZ_VSIY01000013.1"/>
</dbReference>
<gene>
    <name evidence="1" type="ORF">FVF75_13845</name>
</gene>
<dbReference type="InterPro" id="IPR029033">
    <property type="entry name" value="His_PPase_superfam"/>
</dbReference>
<reference evidence="1 2" key="1">
    <citation type="submission" date="2019-08" db="EMBL/GenBank/DDBJ databases">
        <title>Identification of a novel species of the genus Boseongicola.</title>
        <authorList>
            <person name="Zhang X.-Q."/>
        </authorList>
    </citation>
    <scope>NUCLEOTIDE SEQUENCE [LARGE SCALE GENOMIC DNA]</scope>
    <source>
        <strain evidence="1 2">HY14</strain>
    </source>
</reference>
<dbReference type="EMBL" id="VSIY01000013">
    <property type="protein sequence ID" value="TYB80703.1"/>
    <property type="molecule type" value="Genomic_DNA"/>
</dbReference>
<keyword evidence="2" id="KW-1185">Reference proteome</keyword>
<dbReference type="InterPro" id="IPR013078">
    <property type="entry name" value="His_Pase_superF_clade-1"/>
</dbReference>
<dbReference type="SUPFAM" id="SSF53254">
    <property type="entry name" value="Phosphoglycerate mutase-like"/>
    <property type="match status" value="1"/>
</dbReference>